<protein>
    <recommendedName>
        <fullName evidence="2">arginine--tRNA ligase</fullName>
        <ecNumber evidence="2">6.1.1.19</ecNumber>
    </recommendedName>
    <alternativeName>
        <fullName evidence="8">Arginyl-tRNA synthetase</fullName>
    </alternativeName>
</protein>
<dbReference type="PANTHER" id="PTHR11956:SF5">
    <property type="entry name" value="ARGININE--TRNA LIGASE, CYTOPLASMIC"/>
    <property type="match status" value="1"/>
</dbReference>
<keyword evidence="3 10" id="KW-0436">Ligase</keyword>
<comment type="similarity">
    <text evidence="1 10">Belongs to the class-I aminoacyl-tRNA synthetase family.</text>
</comment>
<keyword evidence="7 10" id="KW-0030">Aminoacyl-tRNA synthetase</keyword>
<dbReference type="SUPFAM" id="SSF52374">
    <property type="entry name" value="Nucleotidylyl transferase"/>
    <property type="match status" value="1"/>
</dbReference>
<sequence length="733" mass="80586">MSDSTMPQPMTSMLGSLNMLVNRALSELFPFYTGDNSLNRDKTGAAKKAKKKGKKGKKGGKKGKKGGDKAAAEAESPDSPAATPVEAAPAAASSGVPERDTEYKCSVALRLNAMIKKQTDFADAALYKSPLDVANAIAAKLAEYPETEGVVDKVEVVPPGFINFRVATSFLVRELRNIAGTGKVAPPAEVKPVKVVIDFSSPNIAKEMHVGHLRSTIIGESISRILEFCGFDVARTNHVGDWGTQFGMLIAHLKDEHPNFVDNPPNISDLQAFYRAAKARFDAEPDFTQRAYSEVVALQSRSEESLKAWNLICEVSRVEFQRIYDRLQVTTHEKGESFYHDQLADTVELIKERIPLVGTFTSGEDEDAEAIKERRDAFAAEVAAQTSLDNSVLAEDNGALCFWIVNPREPNAPPKPLIVQKADGGYTYATTDFAALKYRLDVEKADWILYVVDSGQASHLECIYKGGQHMGLFSADDKRVEHVGFGVVVGEDGKKFKTRSGDVVRLVDLLDTAVEGAEKLVRSKLDERLAKIDEQLAAGELTEEEAAAAREAESMDDAEIRKASDAIGHGCIKYADLRCNRLNNYMFSFERMLDTRGNTAVYLLYAYARMCSILRVGTERLSSVLDVDAFFAASAATGAADLILTHPSEQRLAFTIARFAEEIEYVLETLLPSRLCELLYDLSTAFSEFYHHCKVVDLDDIEVSKSRLLIVRAALTMMASTFDLLGVEYVGRL</sequence>
<proteinExistence type="inferred from homology"/>
<dbReference type="PRINTS" id="PR01038">
    <property type="entry name" value="TRNASYNTHARG"/>
</dbReference>
<dbReference type="STRING" id="461836.A0A0L0DGH8"/>
<keyword evidence="15" id="KW-1185">Reference proteome</keyword>
<evidence type="ECO:0000256" key="4">
    <source>
        <dbReference type="ARBA" id="ARBA00022741"/>
    </source>
</evidence>
<dbReference type="CDD" id="cd00671">
    <property type="entry name" value="ArgRS_core"/>
    <property type="match status" value="1"/>
</dbReference>
<dbReference type="Proteomes" id="UP000054408">
    <property type="component" value="Unassembled WGS sequence"/>
</dbReference>
<dbReference type="GO" id="GO:0005737">
    <property type="term" value="C:cytoplasm"/>
    <property type="evidence" value="ECO:0007669"/>
    <property type="project" value="InterPro"/>
</dbReference>
<dbReference type="InterPro" id="IPR001412">
    <property type="entry name" value="aa-tRNA-synth_I_CS"/>
</dbReference>
<dbReference type="OrthoDB" id="68056at2759"/>
<dbReference type="SUPFAM" id="SSF55190">
    <property type="entry name" value="Arginyl-tRNA synthetase (ArgRS), N-terminal 'additional' domain"/>
    <property type="match status" value="1"/>
</dbReference>
<evidence type="ECO:0000256" key="11">
    <source>
        <dbReference type="SAM" id="MobiDB-lite"/>
    </source>
</evidence>
<name>A0A0L0DGH8_THETB</name>
<dbReference type="InterPro" id="IPR005148">
    <property type="entry name" value="Arg-tRNA-synth_N"/>
</dbReference>
<evidence type="ECO:0000256" key="6">
    <source>
        <dbReference type="ARBA" id="ARBA00022917"/>
    </source>
</evidence>
<evidence type="ECO:0000256" key="2">
    <source>
        <dbReference type="ARBA" id="ARBA00012837"/>
    </source>
</evidence>
<dbReference type="InterPro" id="IPR014729">
    <property type="entry name" value="Rossmann-like_a/b/a_fold"/>
</dbReference>
<keyword evidence="5 10" id="KW-0067">ATP-binding</keyword>
<comment type="catalytic activity">
    <reaction evidence="9">
        <text>tRNA(Arg) + L-arginine + ATP = L-arginyl-tRNA(Arg) + AMP + diphosphate</text>
        <dbReference type="Rhea" id="RHEA:20301"/>
        <dbReference type="Rhea" id="RHEA-COMP:9658"/>
        <dbReference type="Rhea" id="RHEA-COMP:9673"/>
        <dbReference type="ChEBI" id="CHEBI:30616"/>
        <dbReference type="ChEBI" id="CHEBI:32682"/>
        <dbReference type="ChEBI" id="CHEBI:33019"/>
        <dbReference type="ChEBI" id="CHEBI:78442"/>
        <dbReference type="ChEBI" id="CHEBI:78513"/>
        <dbReference type="ChEBI" id="CHEBI:456215"/>
        <dbReference type="EC" id="6.1.1.19"/>
    </reaction>
</comment>
<dbReference type="InterPro" id="IPR008909">
    <property type="entry name" value="DALR_anticod-bd"/>
</dbReference>
<feature type="domain" description="DALR anticodon binding" evidence="12">
    <location>
        <begin position="603"/>
        <end position="733"/>
    </location>
</feature>
<feature type="region of interest" description="Disordered" evidence="11">
    <location>
        <begin position="32"/>
        <end position="96"/>
    </location>
</feature>
<evidence type="ECO:0000256" key="8">
    <source>
        <dbReference type="ARBA" id="ARBA00033033"/>
    </source>
</evidence>
<dbReference type="SUPFAM" id="SSF47323">
    <property type="entry name" value="Anticodon-binding domain of a subclass of class I aminoacyl-tRNA synthetases"/>
    <property type="match status" value="1"/>
</dbReference>
<dbReference type="InterPro" id="IPR035684">
    <property type="entry name" value="ArgRS_core"/>
</dbReference>
<dbReference type="Pfam" id="PF05746">
    <property type="entry name" value="DALR_1"/>
    <property type="match status" value="1"/>
</dbReference>
<evidence type="ECO:0000313" key="14">
    <source>
        <dbReference type="EMBL" id="KNC51437.1"/>
    </source>
</evidence>
<evidence type="ECO:0000256" key="7">
    <source>
        <dbReference type="ARBA" id="ARBA00023146"/>
    </source>
</evidence>
<dbReference type="HAMAP" id="MF_00123">
    <property type="entry name" value="Arg_tRNA_synth"/>
    <property type="match status" value="1"/>
</dbReference>
<dbReference type="SMART" id="SM01016">
    <property type="entry name" value="Arg_tRNA_synt_N"/>
    <property type="match status" value="1"/>
</dbReference>
<dbReference type="OMA" id="WLPEQNG"/>
<dbReference type="Gene3D" id="3.40.50.620">
    <property type="entry name" value="HUPs"/>
    <property type="match status" value="1"/>
</dbReference>
<dbReference type="Gene3D" id="1.10.730.10">
    <property type="entry name" value="Isoleucyl-tRNA Synthetase, Domain 1"/>
    <property type="match status" value="1"/>
</dbReference>
<dbReference type="PROSITE" id="PS00178">
    <property type="entry name" value="AA_TRNA_LIGASE_I"/>
    <property type="match status" value="1"/>
</dbReference>
<dbReference type="GeneID" id="25566505"/>
<evidence type="ECO:0000256" key="1">
    <source>
        <dbReference type="ARBA" id="ARBA00005594"/>
    </source>
</evidence>
<evidence type="ECO:0000256" key="10">
    <source>
        <dbReference type="RuleBase" id="RU363038"/>
    </source>
</evidence>
<evidence type="ECO:0000256" key="5">
    <source>
        <dbReference type="ARBA" id="ARBA00022840"/>
    </source>
</evidence>
<dbReference type="GO" id="GO:0004814">
    <property type="term" value="F:arginine-tRNA ligase activity"/>
    <property type="evidence" value="ECO:0007669"/>
    <property type="project" value="UniProtKB-EC"/>
</dbReference>
<dbReference type="PANTHER" id="PTHR11956">
    <property type="entry name" value="ARGINYL-TRNA SYNTHETASE"/>
    <property type="match status" value="1"/>
</dbReference>
<dbReference type="Pfam" id="PF00750">
    <property type="entry name" value="tRNA-synt_1d"/>
    <property type="match status" value="3"/>
</dbReference>
<dbReference type="Gene3D" id="3.30.1360.70">
    <property type="entry name" value="Arginyl tRNA synthetase N-terminal domain"/>
    <property type="match status" value="1"/>
</dbReference>
<dbReference type="SMART" id="SM00836">
    <property type="entry name" value="DALR_1"/>
    <property type="match status" value="1"/>
</dbReference>
<dbReference type="GO" id="GO:0005524">
    <property type="term" value="F:ATP binding"/>
    <property type="evidence" value="ECO:0007669"/>
    <property type="project" value="UniProtKB-KW"/>
</dbReference>
<dbReference type="EC" id="6.1.1.19" evidence="2"/>
<dbReference type="AlphaFoldDB" id="A0A0L0DGH8"/>
<evidence type="ECO:0000256" key="9">
    <source>
        <dbReference type="ARBA" id="ARBA00049339"/>
    </source>
</evidence>
<evidence type="ECO:0000259" key="13">
    <source>
        <dbReference type="SMART" id="SM01016"/>
    </source>
</evidence>
<dbReference type="RefSeq" id="XP_013756100.1">
    <property type="nucleotide sequence ID" value="XM_013900646.1"/>
</dbReference>
<dbReference type="GO" id="GO:0006420">
    <property type="term" value="P:arginyl-tRNA aminoacylation"/>
    <property type="evidence" value="ECO:0007669"/>
    <property type="project" value="InterPro"/>
</dbReference>
<gene>
    <name evidence="14" type="ORF">AMSG_07631</name>
</gene>
<feature type="compositionally biased region" description="Low complexity" evidence="11">
    <location>
        <begin position="73"/>
        <end position="94"/>
    </location>
</feature>
<dbReference type="eggNOG" id="KOG4426">
    <property type="taxonomic scope" value="Eukaryota"/>
</dbReference>
<dbReference type="Pfam" id="PF03485">
    <property type="entry name" value="Arg_tRNA_synt_N"/>
    <property type="match status" value="1"/>
</dbReference>
<feature type="compositionally biased region" description="Basic residues" evidence="11">
    <location>
        <begin position="45"/>
        <end position="64"/>
    </location>
</feature>
<evidence type="ECO:0000259" key="12">
    <source>
        <dbReference type="SMART" id="SM00836"/>
    </source>
</evidence>
<keyword evidence="6 10" id="KW-0648">Protein biosynthesis</keyword>
<dbReference type="InterPro" id="IPR036695">
    <property type="entry name" value="Arg-tRNA-synth_N_sf"/>
</dbReference>
<dbReference type="InterPro" id="IPR001278">
    <property type="entry name" value="Arg-tRNA-ligase"/>
</dbReference>
<reference evidence="14 15" key="1">
    <citation type="submission" date="2010-05" db="EMBL/GenBank/DDBJ databases">
        <title>The Genome Sequence of Thecamonas trahens ATCC 50062.</title>
        <authorList>
            <consortium name="The Broad Institute Genome Sequencing Platform"/>
            <person name="Russ C."/>
            <person name="Cuomo C."/>
            <person name="Shea T."/>
            <person name="Young S.K."/>
            <person name="Zeng Q."/>
            <person name="Koehrsen M."/>
            <person name="Haas B."/>
            <person name="Borodovsky M."/>
            <person name="Guigo R."/>
            <person name="Alvarado L."/>
            <person name="Berlin A."/>
            <person name="Bochicchio J."/>
            <person name="Borenstein D."/>
            <person name="Chapman S."/>
            <person name="Chen Z."/>
            <person name="Freedman E."/>
            <person name="Gellesch M."/>
            <person name="Goldberg J."/>
            <person name="Griggs A."/>
            <person name="Gujja S."/>
            <person name="Heilman E."/>
            <person name="Heiman D."/>
            <person name="Hepburn T."/>
            <person name="Howarth C."/>
            <person name="Jen D."/>
            <person name="Larson L."/>
            <person name="Mehta T."/>
            <person name="Park D."/>
            <person name="Pearson M."/>
            <person name="Roberts A."/>
            <person name="Saif S."/>
            <person name="Shenoy N."/>
            <person name="Sisk P."/>
            <person name="Stolte C."/>
            <person name="Sykes S."/>
            <person name="Thomson T."/>
            <person name="Walk T."/>
            <person name="White J."/>
            <person name="Yandava C."/>
            <person name="Burger G."/>
            <person name="Gray M.W."/>
            <person name="Holland P.W.H."/>
            <person name="King N."/>
            <person name="Lang F.B.F."/>
            <person name="Roger A.J."/>
            <person name="Ruiz-Trillo I."/>
            <person name="Lander E."/>
            <person name="Nusbaum C."/>
        </authorList>
    </citation>
    <scope>NUCLEOTIDE SEQUENCE [LARGE SCALE GENOMIC DNA]</scope>
    <source>
        <strain evidence="14 15">ATCC 50062</strain>
    </source>
</reference>
<organism evidence="14 15">
    <name type="scientific">Thecamonas trahens ATCC 50062</name>
    <dbReference type="NCBI Taxonomy" id="461836"/>
    <lineage>
        <taxon>Eukaryota</taxon>
        <taxon>Apusozoa</taxon>
        <taxon>Apusomonadida</taxon>
        <taxon>Apusomonadidae</taxon>
        <taxon>Thecamonas</taxon>
    </lineage>
</organism>
<evidence type="ECO:0000313" key="15">
    <source>
        <dbReference type="Proteomes" id="UP000054408"/>
    </source>
</evidence>
<dbReference type="InterPro" id="IPR009080">
    <property type="entry name" value="tRNAsynth_Ia_anticodon-bd"/>
</dbReference>
<keyword evidence="4 10" id="KW-0547">Nucleotide-binding</keyword>
<dbReference type="EMBL" id="GL349467">
    <property type="protein sequence ID" value="KNC51437.1"/>
    <property type="molecule type" value="Genomic_DNA"/>
</dbReference>
<dbReference type="FunFam" id="1.10.730.10:FF:000006">
    <property type="entry name" value="Arginyl-tRNA synthetase 2, mitochondrial"/>
    <property type="match status" value="1"/>
</dbReference>
<feature type="domain" description="Arginyl tRNA synthetase N-terminal" evidence="13">
    <location>
        <begin position="62"/>
        <end position="166"/>
    </location>
</feature>
<evidence type="ECO:0000256" key="3">
    <source>
        <dbReference type="ARBA" id="ARBA00022598"/>
    </source>
</evidence>
<accession>A0A0L0DGH8</accession>